<name>A0ACC6U7X7_9BURK</name>
<keyword evidence="2" id="KW-1185">Reference proteome</keyword>
<gene>
    <name evidence="1" type="ORF">AB4Y32_28725</name>
</gene>
<protein>
    <submittedName>
        <fullName evidence="1">Uncharacterized protein</fullName>
    </submittedName>
</protein>
<evidence type="ECO:0000313" key="2">
    <source>
        <dbReference type="Proteomes" id="UP001558850"/>
    </source>
</evidence>
<sequence length="123" mass="13488">MSEKFDMKLVIDAVTTPLLHARLSQSTSYRERAALLRSLAEAALRGNNVTSESERQVAVRHVDGVATPERNFIQSPFSGQPSPATRVATESSVEKVQILSVNEQNGPESHDTDQIADAFDAFF</sequence>
<dbReference type="EMBL" id="JBFRCH010000023">
    <property type="protein sequence ID" value="MEX3935739.1"/>
    <property type="molecule type" value="Genomic_DNA"/>
</dbReference>
<proteinExistence type="predicted"/>
<dbReference type="Proteomes" id="UP001558850">
    <property type="component" value="Unassembled WGS sequence"/>
</dbReference>
<comment type="caution">
    <text evidence="1">The sequence shown here is derived from an EMBL/GenBank/DDBJ whole genome shotgun (WGS) entry which is preliminary data.</text>
</comment>
<reference evidence="1" key="1">
    <citation type="submission" date="2024-07" db="EMBL/GenBank/DDBJ databases">
        <title>A survey of Mimosa microsymbionts across Brazilian biomes reveals a high diversity of Paraburkholderia nodulating endemic species, but also that Cupriavidus is common as a symbiont of widespread species.</title>
        <authorList>
            <person name="Rouws L."/>
            <person name="Barauna A."/>
            <person name="Beukes C."/>
            <person name="Rouws J.R.C."/>
            <person name="De Faria S.M."/>
            <person name="Gross E."/>
            <person name="Bueno Dos Reis Junior F."/>
            <person name="Simon M.F."/>
            <person name="Maluk M."/>
            <person name="Odee D.W."/>
            <person name="Kenicer G."/>
            <person name="Young J.P.W."/>
            <person name="Reis V.M."/>
            <person name="Zilli J."/>
            <person name="James E.K."/>
        </authorList>
    </citation>
    <scope>NUCLEOTIDE SEQUENCE</scope>
    <source>
        <strain evidence="1">EG181B</strain>
    </source>
</reference>
<organism evidence="1 2">
    <name type="scientific">Paraburkholderia phymatum</name>
    <dbReference type="NCBI Taxonomy" id="148447"/>
    <lineage>
        <taxon>Bacteria</taxon>
        <taxon>Pseudomonadati</taxon>
        <taxon>Pseudomonadota</taxon>
        <taxon>Betaproteobacteria</taxon>
        <taxon>Burkholderiales</taxon>
        <taxon>Burkholderiaceae</taxon>
        <taxon>Paraburkholderia</taxon>
    </lineage>
</organism>
<evidence type="ECO:0000313" key="1">
    <source>
        <dbReference type="EMBL" id="MEX3935739.1"/>
    </source>
</evidence>
<accession>A0ACC6U7X7</accession>